<name>A0A090FXY7_MESPL</name>
<sequence>MEDQAGSVPNKADFFVHNVLDTFEYSDRGAVVTVIDQQGACIRLHVTIATGELLCEHIADALEQRYGK</sequence>
<organism evidence="1 2">
    <name type="scientific">Mesorhizobium plurifarium</name>
    <dbReference type="NCBI Taxonomy" id="69974"/>
    <lineage>
        <taxon>Bacteria</taxon>
        <taxon>Pseudomonadati</taxon>
        <taxon>Pseudomonadota</taxon>
        <taxon>Alphaproteobacteria</taxon>
        <taxon>Hyphomicrobiales</taxon>
        <taxon>Phyllobacteriaceae</taxon>
        <taxon>Mesorhizobium</taxon>
    </lineage>
</organism>
<dbReference type="Proteomes" id="UP000046122">
    <property type="component" value="Unassembled WGS sequence"/>
</dbReference>
<proteinExistence type="predicted"/>
<gene>
    <name evidence="1" type="ORF">MPL3365_140228</name>
</gene>
<protein>
    <submittedName>
        <fullName evidence="1">Uncharacterized protein</fullName>
    </submittedName>
</protein>
<evidence type="ECO:0000313" key="2">
    <source>
        <dbReference type="Proteomes" id="UP000046122"/>
    </source>
</evidence>
<dbReference type="AlphaFoldDB" id="A0A090FXY7"/>
<dbReference type="EMBL" id="CCNE01000006">
    <property type="protein sequence ID" value="CDX52115.1"/>
    <property type="molecule type" value="Genomic_DNA"/>
</dbReference>
<accession>A0A090FXY7</accession>
<evidence type="ECO:0000313" key="1">
    <source>
        <dbReference type="EMBL" id="CDX52115.1"/>
    </source>
</evidence>
<reference evidence="1 2" key="1">
    <citation type="submission" date="2014-08" db="EMBL/GenBank/DDBJ databases">
        <authorList>
            <person name="Moulin Lionel"/>
        </authorList>
    </citation>
    <scope>NUCLEOTIDE SEQUENCE [LARGE SCALE GENOMIC DNA]</scope>
</reference>